<evidence type="ECO:0000313" key="8">
    <source>
        <dbReference type="Proteomes" id="UP000663829"/>
    </source>
</evidence>
<feature type="domain" description="J" evidence="3">
    <location>
        <begin position="4"/>
        <end position="68"/>
    </location>
</feature>
<dbReference type="EMBL" id="CAJNOQ010000931">
    <property type="protein sequence ID" value="CAF0852258.1"/>
    <property type="molecule type" value="Genomic_DNA"/>
</dbReference>
<proteinExistence type="predicted"/>
<dbReference type="Proteomes" id="UP000663829">
    <property type="component" value="Unassembled WGS sequence"/>
</dbReference>
<dbReference type="PRINTS" id="PR00625">
    <property type="entry name" value="JDOMAIN"/>
</dbReference>
<dbReference type="GO" id="GO:0051087">
    <property type="term" value="F:protein-folding chaperone binding"/>
    <property type="evidence" value="ECO:0007669"/>
    <property type="project" value="TreeGrafter"/>
</dbReference>
<dbReference type="Proteomes" id="UP000682733">
    <property type="component" value="Unassembled WGS sequence"/>
</dbReference>
<dbReference type="InterPro" id="IPR002939">
    <property type="entry name" value="DnaJ_C"/>
</dbReference>
<dbReference type="CDD" id="cd10747">
    <property type="entry name" value="DnaJ_C"/>
    <property type="match status" value="1"/>
</dbReference>
<dbReference type="InterPro" id="IPR051339">
    <property type="entry name" value="DnaJ_subfamily_B"/>
</dbReference>
<dbReference type="EMBL" id="CAJOBC010000931">
    <property type="protein sequence ID" value="CAF3639860.1"/>
    <property type="molecule type" value="Genomic_DNA"/>
</dbReference>
<dbReference type="OrthoDB" id="550424at2759"/>
<dbReference type="SUPFAM" id="SSF49493">
    <property type="entry name" value="HSP40/DnaJ peptide-binding domain"/>
    <property type="match status" value="2"/>
</dbReference>
<evidence type="ECO:0000259" key="3">
    <source>
        <dbReference type="PROSITE" id="PS50076"/>
    </source>
</evidence>
<dbReference type="Pfam" id="PF01556">
    <property type="entry name" value="DnaJ_C"/>
    <property type="match status" value="1"/>
</dbReference>
<evidence type="ECO:0000313" key="5">
    <source>
        <dbReference type="EMBL" id="CAF1214681.1"/>
    </source>
</evidence>
<dbReference type="FunFam" id="2.60.260.20:FF:000002">
    <property type="entry name" value="Dnaj homolog subfamily b member"/>
    <property type="match status" value="1"/>
</dbReference>
<evidence type="ECO:0000313" key="7">
    <source>
        <dbReference type="EMBL" id="CAF4023368.1"/>
    </source>
</evidence>
<evidence type="ECO:0000313" key="6">
    <source>
        <dbReference type="EMBL" id="CAF3639860.1"/>
    </source>
</evidence>
<protein>
    <recommendedName>
        <fullName evidence="3">J domain-containing protein</fullName>
    </recommendedName>
</protein>
<dbReference type="Proteomes" id="UP000681722">
    <property type="component" value="Unassembled WGS sequence"/>
</dbReference>
<feature type="region of interest" description="Disordered" evidence="2">
    <location>
        <begin position="320"/>
        <end position="454"/>
    </location>
</feature>
<organism evidence="4 8">
    <name type="scientific">Didymodactylos carnosus</name>
    <dbReference type="NCBI Taxonomy" id="1234261"/>
    <lineage>
        <taxon>Eukaryota</taxon>
        <taxon>Metazoa</taxon>
        <taxon>Spiralia</taxon>
        <taxon>Gnathifera</taxon>
        <taxon>Rotifera</taxon>
        <taxon>Eurotatoria</taxon>
        <taxon>Bdelloidea</taxon>
        <taxon>Philodinida</taxon>
        <taxon>Philodinidae</taxon>
        <taxon>Didymodactylos</taxon>
    </lineage>
</organism>
<dbReference type="PROSITE" id="PS00636">
    <property type="entry name" value="DNAJ_1"/>
    <property type="match status" value="1"/>
</dbReference>
<dbReference type="PANTHER" id="PTHR24078:SF553">
    <property type="entry name" value="DNAJ HOMOLOG SUBFAMILY B MEMBER 5"/>
    <property type="match status" value="1"/>
</dbReference>
<dbReference type="EMBL" id="CAJNOK010014919">
    <property type="protein sequence ID" value="CAF1214681.1"/>
    <property type="molecule type" value="Genomic_DNA"/>
</dbReference>
<name>A0A813WHA0_9BILA</name>
<evidence type="ECO:0000313" key="4">
    <source>
        <dbReference type="EMBL" id="CAF0852258.1"/>
    </source>
</evidence>
<dbReference type="GO" id="GO:0006457">
    <property type="term" value="P:protein folding"/>
    <property type="evidence" value="ECO:0007669"/>
    <property type="project" value="InterPro"/>
</dbReference>
<dbReference type="GO" id="GO:0005829">
    <property type="term" value="C:cytosol"/>
    <property type="evidence" value="ECO:0007669"/>
    <property type="project" value="TreeGrafter"/>
</dbReference>
<reference evidence="4" key="1">
    <citation type="submission" date="2021-02" db="EMBL/GenBank/DDBJ databases">
        <authorList>
            <person name="Nowell W R."/>
        </authorList>
    </citation>
    <scope>NUCLEOTIDE SEQUENCE</scope>
</reference>
<dbReference type="SMART" id="SM00271">
    <property type="entry name" value="DnaJ"/>
    <property type="match status" value="1"/>
</dbReference>
<evidence type="ECO:0000256" key="1">
    <source>
        <dbReference type="ARBA" id="ARBA00023186"/>
    </source>
</evidence>
<dbReference type="PROSITE" id="PS50076">
    <property type="entry name" value="DNAJ_2"/>
    <property type="match status" value="1"/>
</dbReference>
<feature type="compositionally biased region" description="Low complexity" evidence="2">
    <location>
        <begin position="376"/>
        <end position="398"/>
    </location>
</feature>
<keyword evidence="1" id="KW-0143">Chaperone</keyword>
<gene>
    <name evidence="4" type="ORF">GPM918_LOCUS6135</name>
    <name evidence="5" type="ORF">OVA965_LOCUS24625</name>
    <name evidence="6" type="ORF">SRO942_LOCUS6135</name>
    <name evidence="7" type="ORF">TMI583_LOCUS25346</name>
</gene>
<accession>A0A813WHA0</accession>
<sequence length="454" mass="51733">MGKDFYGVLGITRVATEDEIKRAYKQKALKCHPDKSCEPDAEKKFMDISEAYEILSDPYKRSIYDRYGNEGLKDYTSWNYTFDPRATYRNSFTNGSTGSASPFSNGDDYYDGNYFVKYKDPTTFYDLYVTLEEVNKGGVRKMKVTRKRYNHESKTTVKDEKVLEIQIKPGWKEGTKITFEGEGDEGDARTLAGDIVFIIRDKVHPTFERSNSDLIYRAKVTIKQALLGTIVQIPFLDEKKKPHPLKIQEIITPQTEKHFVNEGLPYPKDSAKRGLLIVKFDIVFPKILSDEQKTLVDCCFSNSVDFYQTNVINIAIIDEQQQQQQKQQHQHHQMNNHHQSNHQTTHHTPEKSQKSQNNHRNHTNSAAPSAVVQPSTTTTNHVNETTQQQQQQPKTSPNRPNPNKPSPNQSTMSSSQNVEPASTTIPSQSSRSTNGTTIHSNGIKKSSIINEMSF</sequence>
<dbReference type="InterPro" id="IPR018253">
    <property type="entry name" value="DnaJ_domain_CS"/>
</dbReference>
<dbReference type="InterPro" id="IPR008971">
    <property type="entry name" value="HSP40/DnaJ_pept-bd"/>
</dbReference>
<keyword evidence="8" id="KW-1185">Reference proteome</keyword>
<dbReference type="Gene3D" id="2.60.260.20">
    <property type="entry name" value="Urease metallochaperone UreE, N-terminal domain"/>
    <property type="match status" value="2"/>
</dbReference>
<dbReference type="Gene3D" id="1.10.287.110">
    <property type="entry name" value="DnaJ domain"/>
    <property type="match status" value="1"/>
</dbReference>
<dbReference type="InterPro" id="IPR036869">
    <property type="entry name" value="J_dom_sf"/>
</dbReference>
<dbReference type="Pfam" id="PF00226">
    <property type="entry name" value="DnaJ"/>
    <property type="match status" value="1"/>
</dbReference>
<dbReference type="Proteomes" id="UP000677228">
    <property type="component" value="Unassembled WGS sequence"/>
</dbReference>
<dbReference type="PANTHER" id="PTHR24078">
    <property type="entry name" value="DNAJ HOMOLOG SUBFAMILY C MEMBER"/>
    <property type="match status" value="1"/>
</dbReference>
<evidence type="ECO:0000256" key="2">
    <source>
        <dbReference type="SAM" id="MobiDB-lite"/>
    </source>
</evidence>
<feature type="compositionally biased region" description="Polar residues" evidence="2">
    <location>
        <begin position="363"/>
        <end position="375"/>
    </location>
</feature>
<dbReference type="SUPFAM" id="SSF46565">
    <property type="entry name" value="Chaperone J-domain"/>
    <property type="match status" value="1"/>
</dbReference>
<dbReference type="InterPro" id="IPR001623">
    <property type="entry name" value="DnaJ_domain"/>
</dbReference>
<dbReference type="FunFam" id="2.60.260.20:FF:000013">
    <property type="entry name" value="DnaJ subfamily B member 11"/>
    <property type="match status" value="1"/>
</dbReference>
<dbReference type="CDD" id="cd06257">
    <property type="entry name" value="DnaJ"/>
    <property type="match status" value="1"/>
</dbReference>
<dbReference type="AlphaFoldDB" id="A0A813WHA0"/>
<feature type="compositionally biased region" description="Polar residues" evidence="2">
    <location>
        <begin position="409"/>
        <end position="454"/>
    </location>
</feature>
<dbReference type="GO" id="GO:0051082">
    <property type="term" value="F:unfolded protein binding"/>
    <property type="evidence" value="ECO:0007669"/>
    <property type="project" value="InterPro"/>
</dbReference>
<dbReference type="EMBL" id="CAJOBA010036456">
    <property type="protein sequence ID" value="CAF4023368.1"/>
    <property type="molecule type" value="Genomic_DNA"/>
</dbReference>
<comment type="caution">
    <text evidence="4">The sequence shown here is derived from an EMBL/GenBank/DDBJ whole genome shotgun (WGS) entry which is preliminary data.</text>
</comment>